<dbReference type="EMBL" id="LVVZ01000009">
    <property type="protein sequence ID" value="OKL44981.1"/>
    <property type="molecule type" value="Genomic_DNA"/>
</dbReference>
<evidence type="ECO:0000259" key="2">
    <source>
        <dbReference type="Pfam" id="PF17892"/>
    </source>
</evidence>
<dbReference type="GO" id="GO:0005509">
    <property type="term" value="F:calcium ion binding"/>
    <property type="evidence" value="ECO:0007669"/>
    <property type="project" value="InterPro"/>
</dbReference>
<dbReference type="InterPro" id="IPR011049">
    <property type="entry name" value="Serralysin-like_metalloprot_C"/>
</dbReference>
<protein>
    <recommendedName>
        <fullName evidence="2">Cadherin-like domain-containing protein</fullName>
    </recommendedName>
</protein>
<dbReference type="Proteomes" id="UP000185783">
    <property type="component" value="Unassembled WGS sequence"/>
</dbReference>
<name>A0A1U7JK02_9HYPH</name>
<dbReference type="InterPro" id="IPR018511">
    <property type="entry name" value="Hemolysin-typ_Ca-bd_CS"/>
</dbReference>
<dbReference type="RefSeq" id="WP_073833046.1">
    <property type="nucleotide sequence ID" value="NZ_LVVZ01000009.1"/>
</dbReference>
<feature type="domain" description="Cadherin-like" evidence="2">
    <location>
        <begin position="3065"/>
        <end position="3161"/>
    </location>
</feature>
<dbReference type="Pfam" id="PF00353">
    <property type="entry name" value="HemolysinCabind"/>
    <property type="match status" value="1"/>
</dbReference>
<feature type="region of interest" description="Disordered" evidence="1">
    <location>
        <begin position="392"/>
        <end position="412"/>
    </location>
</feature>
<dbReference type="STRING" id="197461.A3843_05635"/>
<feature type="region of interest" description="Disordered" evidence="1">
    <location>
        <begin position="2912"/>
        <end position="2953"/>
    </location>
</feature>
<keyword evidence="4" id="KW-1185">Reference proteome</keyword>
<organism evidence="3 4">
    <name type="scientific">Pseudovibrio exalbescens</name>
    <dbReference type="NCBI Taxonomy" id="197461"/>
    <lineage>
        <taxon>Bacteria</taxon>
        <taxon>Pseudomonadati</taxon>
        <taxon>Pseudomonadota</taxon>
        <taxon>Alphaproteobacteria</taxon>
        <taxon>Hyphomicrobiales</taxon>
        <taxon>Stappiaceae</taxon>
        <taxon>Pseudovibrio</taxon>
    </lineage>
</organism>
<evidence type="ECO:0000313" key="4">
    <source>
        <dbReference type="Proteomes" id="UP000185783"/>
    </source>
</evidence>
<dbReference type="InterPro" id="IPR019960">
    <property type="entry name" value="T1SS_VCA0849"/>
</dbReference>
<accession>A0A1U7JK02</accession>
<feature type="compositionally biased region" description="Low complexity" evidence="1">
    <location>
        <begin position="2943"/>
        <end position="2953"/>
    </location>
</feature>
<evidence type="ECO:0000313" key="3">
    <source>
        <dbReference type="EMBL" id="OKL44981.1"/>
    </source>
</evidence>
<dbReference type="InterPro" id="IPR001343">
    <property type="entry name" value="Hemolysn_Ca-bd"/>
</dbReference>
<dbReference type="NCBIfam" id="TIGR03661">
    <property type="entry name" value="T1SS_VCA0849"/>
    <property type="match status" value="1"/>
</dbReference>
<dbReference type="Pfam" id="PF17892">
    <property type="entry name" value="Cadherin_5"/>
    <property type="match status" value="1"/>
</dbReference>
<comment type="caution">
    <text evidence="3">The sequence shown here is derived from an EMBL/GenBank/DDBJ whole genome shotgun (WGS) entry which is preliminary data.</text>
</comment>
<sequence>MVDQNNSSSSKNTIVSSDQQAAATSAQQLGAFAEAQTLAFPSGASVDLVGDGAAERNWIIPEDGKVQFPEDAFIVDGIRLGNDLLFRQPDGSVLIVKDGAAEGLQFSVGPTPINVVLLPADEENDSALETATISIEQQPEAASSGGNFTLVVPEISPGFPISPLLPPTELTFSTFPERELDRGDELPEISLGFEDGSGFPSVVSAFEDQDGPGDSGATVDLGLNMAISQGSASVTIEFSNLPNGTVANGGELQSSGVWTGSLAEANELSLYFPGDFSGSIEAVATVSGSGVSESGKFGIEVAPRPDVEIAVQPINLAETDAPVSFKPADYIDVDESDSDASEFIETITFTLEDLPSGTLVSAGTLDGNGDFTFTGTPAEFAALEITLPKDFSTESSGPDLQGSITATSNEGSGPVKPVSLSVTFEGDVAVDFTDLVDQTARTPTIVLTETDTGTDPLLISLGDYLTAEATDDRNSESLTTIELVLDGLPDGAQFSTDGGTTFSTANISGGLLTYTGPASGLANLVLSLPADFSTENPLTGIGGTFTANTDEGGTASEPFGILVNFEPDIILSAQDATGTEDGDGAGVTVDLGISSAITDADLSEGDANTPDTVTVTFDRLPDGTTANGGTLDVAGLSWTGSVAEANQLALTFPEDFSTESGSGGTDPIMVTTTVTTPEGKETVTSTITVKEASDIDIDVKPIVLSETDAPVPFKPADSINVTQSDADGSEVIESITVTFSDLPQGTSVSAGSLDGNGNFTFTGTPAEFAALEITLPTDFSTQNPGPVLQGTVTATSNEGTGPTEPITLSLAFEGDVAVGYTDQIDQTSGTPTIVLAETDTGTDPLLVSLGDYFTAQATDADASESLTTVSFEITDLPNGAQFSTDGGTTFSTANISGGTLTYTGPASGLANLVLSLPADFSTENPQTSISGTFTANTDEGGTASEPFGILVNFEPDIILSAQDATGTEDGDGAGVTVDLGIAAAITDADLSEGDANTPDTVTVTFDRLPDGTTANGGTLDVAGLSWTGSVAEANQLALTFPEDFSTESSPVGTAETVIAVSTTVATPEGQVTVNSTIDIAATEDINITAQDKTVDEDSGSIALNLGLAITDSDFSEQLVEPVSITFSGLPNTASFNAGSYDGNTGVWTGTLAEYTALTITDLPEHFSGVIGGEVTANSNEGSDTATFKVNVLPIAEPTITMSVTAVDTAGDVVIAKEDTPFTVSISAQTPDQDGSESLSTIVISNVPDGWVALSSGNTVASGAFASGGSDVQSATYNSATGDLTITLKPGLQTWSGSLTMKPSGDTDLDVSTLMGGDMTATVTSIDTASGLTSDSETASDTVEVDVDAVIDDPDIRVSDQRTNEDLNSVGQSRLRFNRLRLGDTDGSESYGTITVTITLAETASDSFNLGNDVYLFSSASSNRGDIALISSNATSATYEITQPDGVSDAQFQGFVQNLRISYPQNFSGVFDISGTVEVKETDTPVTQSGDNEYDTSDNTLVEPFSTQVTVQPKAEAELTVTLVPPSDGFVTTPENDPDSDVVVQPGDKTPTVEINEDSSVDLQIAASTPDTDGSEDISIITVVCIPNGWFPYQPSGAVDPAIFGADAAKIQSATYDQSTGNLVLDLVPGTTEFNGTLTLTPLAHDDRDADASDALPGQDSSGFFGDIGVEMTVVDTRNAGGSVEDSRQVSVSVDIDVEAVNDPSVLPNPTSVEENVVDGSGGIMDIPLLPINPDVDGSETIEAVVLMGIPKGMVVYFRDAGGSLNPAKLTSVDPATGTTSWSLQNGQWETAVISGVPTHFSGVLTADPSTGEPMRSPDGSTTIEARVTTRELNDGELGQNVEAPLIIEVVPTVDGGRPNQRFEIDEDQRFNPKLDGNLIDDRDQSPEELTGNVVISLGTGLPNSAGVNARFFLDDPSSGTSTEIFLDAGGNITIPADQIGNFVVVPPKDSNEDFSLGIQYEVREATDPTGPTKTETGTLTFEVKGIADTPTISVPAGGASEAYVGDDSGAFLLDTVKGGVDGAATRLGGMMTEILPDGINYDGSENIYFVITGDALADVPKGGGLTTGTPAVTFENGIDTGAGAVIVSAADIGNLQFVPRNVGVDTDYKFTLTAIVVENDESIPAGSNLTDASQLKGVAIAQGDFYVHVENVTGGGGPGCDIDNLPPVPDVTLVDATDGQSPLNGIEDQALTFTLQLNNYGGDWSSLPDETSVDLDGIPAGSTLTASDPAALVFNPVTGSYSVDPAVVTPSTVFSLTLPEHVSSANTPFDGVSEISTTSLSLNVRCGFANSVEQTTAIDVEPVADAPTVTVNRMAGLEDTLIPLNASVGLVDPGETLGPIAVITINASDGVITDAGGTPLVPTSTSGGVLGYEVPLADLNSLNFQPTAQLHGEFPITITATSMEPNGDTATTTRNGTIRVEAVADVGNIDFDPGLPTGVDGADVLPLVETLEDMDQLLASVVSASTPDQDGSEVYNITLSGVPAYLTVSAGLDNGIGPDGLRSFTLTPSEFASVKIGLSDEHARTPDGLDVSLPDQVRLTVHVNTLELSNGDTNTGQADFLFKVLPDADVPTVEASDAVTNEDTEIPLSISGDVTDPHEVIAEYVIRDIPDGAQILVNGSTFGTGPGEVRVPAADIGNVSFLPAPDSSDTVTLKVVSVASEPTVGDQTAANATEESAPADLVITVNPTPDLAVSTLPIVESETSSGAAPLLIALSPYLTATVGDVDGSETLDTISLQINDLPAGSQFSTDGGVSFSQANISSGVLSYTGAASELPNLALSLPADFSTTNPVQPISGTFSATTNEGGNESAPISIVVTDTSDIELSSEDVSGVEDADGIGVTLDLKLSAAITDADGSEGNANTPDTVEISFDRLPPGTSANGGTLDVGSLKWTGSVAEANALSLTFPQDFSTETASGVSTPIQVSTTLSTPESQETTNSTITIDPAPDADVSAAPADVAQSGAAIVVPLNVMAGISDAVGPVPETLEQVEITFTGLPAGASFNEGTLNGNSLILSRASYANEATFIAALTAVAVTLPADFFGDISAQAQATSTEGTGDVFNFGFNVNAQPDVQPIVIDEADQATFVLTEADFLAGADDPDGNTLSVTNVQLSSSDAILQPGATPGTWEVTVDPGYSGSLPVTFDVVDNGSAPATTSASATVTVSNDNRIQLVDTGTDDAVADGVTGDVLADASGSANLYDVAEGTANNDVVRVDATRDYDGIDAFELSGGQDLLDLSQATRGLQGDLGAGDDFAIGSDYADVLRGGQGADRLEGGGGADTLEGGAGADTFVMSSVDAADTIADYNAGEGDVVDLTGLFDVSGNVSEYVNYDSSTGNLSVDVDGNSNGASFVHVVTIDAFGGGAPGSVSITVDDGSTDSNTVV</sequence>
<dbReference type="SUPFAM" id="SSF51120">
    <property type="entry name" value="beta-Roll"/>
    <property type="match status" value="1"/>
</dbReference>
<proteinExistence type="predicted"/>
<feature type="compositionally biased region" description="Polar residues" evidence="1">
    <location>
        <begin position="2912"/>
        <end position="2941"/>
    </location>
</feature>
<evidence type="ECO:0000256" key="1">
    <source>
        <dbReference type="SAM" id="MobiDB-lite"/>
    </source>
</evidence>
<dbReference type="PROSITE" id="PS00330">
    <property type="entry name" value="HEMOLYSIN_CALCIUM"/>
    <property type="match status" value="2"/>
</dbReference>
<dbReference type="Gene3D" id="2.150.10.10">
    <property type="entry name" value="Serralysin-like metalloprotease, C-terminal"/>
    <property type="match status" value="1"/>
</dbReference>
<gene>
    <name evidence="3" type="ORF">A3843_05635</name>
</gene>
<reference evidence="3 4" key="1">
    <citation type="submission" date="2016-03" db="EMBL/GenBank/DDBJ databases">
        <title>Genome sequence of Nesiotobacter sp. nov., a moderately halophilic alphaproteobacterium isolated from the Yellow Sea, China.</title>
        <authorList>
            <person name="Zhang G."/>
            <person name="Zhang R."/>
        </authorList>
    </citation>
    <scope>NUCLEOTIDE SEQUENCE [LARGE SCALE GENOMIC DNA]</scope>
    <source>
        <strain evidence="3 4">WB1-6</strain>
    </source>
</reference>
<feature type="compositionally biased region" description="Polar residues" evidence="1">
    <location>
        <begin position="393"/>
        <end position="411"/>
    </location>
</feature>
<dbReference type="InterPro" id="IPR041690">
    <property type="entry name" value="Cadherin_5"/>
</dbReference>